<dbReference type="EMBL" id="JACQXR010000107">
    <property type="protein sequence ID" value="MBI4727165.1"/>
    <property type="molecule type" value="Genomic_DNA"/>
</dbReference>
<dbReference type="PANTHER" id="PTHR42957">
    <property type="entry name" value="HELICASE MJ1565-RELATED"/>
    <property type="match status" value="1"/>
</dbReference>
<comment type="caution">
    <text evidence="2">The sequence shown here is derived from an EMBL/GenBank/DDBJ whole genome shotgun (WGS) entry which is preliminary data.</text>
</comment>
<proteinExistence type="predicted"/>
<protein>
    <submittedName>
        <fullName evidence="2">ATP-binding protein</fullName>
    </submittedName>
</protein>
<dbReference type="InterPro" id="IPR027417">
    <property type="entry name" value="P-loop_NTPase"/>
</dbReference>
<feature type="domain" description="Helicase HerA central" evidence="1">
    <location>
        <begin position="156"/>
        <end position="396"/>
    </location>
</feature>
<reference evidence="2" key="1">
    <citation type="submission" date="2020-07" db="EMBL/GenBank/DDBJ databases">
        <title>Huge and variable diversity of episymbiotic CPR bacteria and DPANN archaea in groundwater ecosystems.</title>
        <authorList>
            <person name="He C.Y."/>
            <person name="Keren R."/>
            <person name="Whittaker M."/>
            <person name="Farag I.F."/>
            <person name="Doudna J."/>
            <person name="Cate J.H.D."/>
            <person name="Banfield J.F."/>
        </authorList>
    </citation>
    <scope>NUCLEOTIDE SEQUENCE</scope>
    <source>
        <strain evidence="2">NC_groundwater_1520_Pr4_B-0.1um_53_5</strain>
    </source>
</reference>
<dbReference type="PANTHER" id="PTHR42957:SF1">
    <property type="entry name" value="HELICASE MJ1565-RELATED"/>
    <property type="match status" value="1"/>
</dbReference>
<accession>A0A933I9P1</accession>
<sequence>MANERHDFGVLYGQKTTEDALLIYSSYEDSKASPQTGDFIVLTPRDEDGRKFLARVEAEIYDSDPIFRSQDKTLIAVHYARIAERELSERDKQKMFSYTYKVKILGAYTSDGKDFTTAVRKLPVVSYHARHLTPREFDNILNRANEAGVEIGKLCIGNDIQLDKNSILFDINKLREKRTMIFAQSGFGKTNLMKALIYNMIADTSYGKLIFDLNGEYFLKGQKTYGLGDINEKKIKENLVVYSDKKLPKKYDERFIEGGLVRINMHKHLTIGDILNFSTGFSEVMKSFLLYLEDNQVEDFISNITEYVNDPAKLHKQFPDFWGTTKSAEASARNTVAAIRKRLAYLVDESKGLHLNSSTLIEDVFEYLKQGKTVIIDLSLKDNAEASIISTMIARKLFDANKANFTADKQDALINTVLCVEEAQNVLSEEFVKSNANPFVRVAKEGRKFGLGLIAITQRPSAISEEIRTQAENFFTFYMGNSDDIRALVKSNINYDGVIAKFIQTETITGNLYMVSANQSFALPVRVVEFEKLVHKKVYEDSQLELA</sequence>
<evidence type="ECO:0000313" key="2">
    <source>
        <dbReference type="EMBL" id="MBI4727165.1"/>
    </source>
</evidence>
<dbReference type="InterPro" id="IPR008571">
    <property type="entry name" value="HerA-like"/>
</dbReference>
<dbReference type="AlphaFoldDB" id="A0A933I9P1"/>
<name>A0A933I9P1_UNCT6</name>
<evidence type="ECO:0000259" key="1">
    <source>
        <dbReference type="Pfam" id="PF01935"/>
    </source>
</evidence>
<evidence type="ECO:0000313" key="3">
    <source>
        <dbReference type="Proteomes" id="UP000736328"/>
    </source>
</evidence>
<dbReference type="InterPro" id="IPR002789">
    <property type="entry name" value="HerA_central"/>
</dbReference>
<keyword evidence="2" id="KW-0547">Nucleotide-binding</keyword>
<dbReference type="SUPFAM" id="SSF52540">
    <property type="entry name" value="P-loop containing nucleoside triphosphate hydrolases"/>
    <property type="match status" value="1"/>
</dbReference>
<gene>
    <name evidence="2" type="ORF">HY768_08090</name>
</gene>
<keyword evidence="2" id="KW-0067">ATP-binding</keyword>
<dbReference type="GO" id="GO:0005524">
    <property type="term" value="F:ATP binding"/>
    <property type="evidence" value="ECO:0007669"/>
    <property type="project" value="UniProtKB-KW"/>
</dbReference>
<dbReference type="Pfam" id="PF01935">
    <property type="entry name" value="DUF87"/>
    <property type="match status" value="1"/>
</dbReference>
<organism evidence="2 3">
    <name type="scientific">candidate division TA06 bacterium</name>
    <dbReference type="NCBI Taxonomy" id="2250710"/>
    <lineage>
        <taxon>Bacteria</taxon>
        <taxon>Bacteria division TA06</taxon>
    </lineage>
</organism>
<dbReference type="Gene3D" id="3.40.50.300">
    <property type="entry name" value="P-loop containing nucleotide triphosphate hydrolases"/>
    <property type="match status" value="2"/>
</dbReference>
<dbReference type="Proteomes" id="UP000736328">
    <property type="component" value="Unassembled WGS sequence"/>
</dbReference>